<dbReference type="GO" id="GO:0051539">
    <property type="term" value="F:4 iron, 4 sulfur cluster binding"/>
    <property type="evidence" value="ECO:0007669"/>
    <property type="project" value="UniProtKB-KW"/>
</dbReference>
<dbReference type="Gene3D" id="3.40.228.10">
    <property type="entry name" value="Dimethylsulfoxide Reductase, domain 2"/>
    <property type="match status" value="1"/>
</dbReference>
<evidence type="ECO:0000256" key="3">
    <source>
        <dbReference type="ARBA" id="ARBA00008747"/>
    </source>
</evidence>
<feature type="region of interest" description="Disordered" evidence="11">
    <location>
        <begin position="1"/>
        <end position="20"/>
    </location>
</feature>
<evidence type="ECO:0000256" key="1">
    <source>
        <dbReference type="ARBA" id="ARBA00001942"/>
    </source>
</evidence>
<keyword evidence="9" id="KW-0411">Iron-sulfur</keyword>
<dbReference type="AlphaFoldDB" id="A0A431VFH9"/>
<dbReference type="PROSITE" id="PS00551">
    <property type="entry name" value="MOLYBDOPTERIN_PROK_1"/>
    <property type="match status" value="1"/>
</dbReference>
<dbReference type="InterPro" id="IPR009010">
    <property type="entry name" value="Asp_de-COase-like_dom_sf"/>
</dbReference>
<evidence type="ECO:0000256" key="6">
    <source>
        <dbReference type="ARBA" id="ARBA00022723"/>
    </source>
</evidence>
<feature type="compositionally biased region" description="Gly residues" evidence="11">
    <location>
        <begin position="7"/>
        <end position="16"/>
    </location>
</feature>
<dbReference type="SUPFAM" id="SSF53706">
    <property type="entry name" value="Formate dehydrogenase/DMSO reductase, domains 1-3"/>
    <property type="match status" value="1"/>
</dbReference>
<dbReference type="InterPro" id="IPR041854">
    <property type="entry name" value="BFD-like_2Fe2S-bd_dom_sf"/>
</dbReference>
<dbReference type="GO" id="GO:0042128">
    <property type="term" value="P:nitrate assimilation"/>
    <property type="evidence" value="ECO:0007669"/>
    <property type="project" value="UniProtKB-KW"/>
</dbReference>
<evidence type="ECO:0000256" key="5">
    <source>
        <dbReference type="ARBA" id="ARBA00022505"/>
    </source>
</evidence>
<feature type="domain" description="4Fe-4S Mo/W bis-MGD-type" evidence="12">
    <location>
        <begin position="20"/>
        <end position="81"/>
    </location>
</feature>
<dbReference type="Pfam" id="PF00384">
    <property type="entry name" value="Molybdopterin"/>
    <property type="match status" value="1"/>
</dbReference>
<accession>A0A431VFH9</accession>
<evidence type="ECO:0000256" key="2">
    <source>
        <dbReference type="ARBA" id="ARBA00001966"/>
    </source>
</evidence>
<keyword evidence="8" id="KW-0408">Iron</keyword>
<dbReference type="Gene3D" id="2.20.25.90">
    <property type="entry name" value="ADC-like domains"/>
    <property type="match status" value="1"/>
</dbReference>
<evidence type="ECO:0000256" key="8">
    <source>
        <dbReference type="ARBA" id="ARBA00023004"/>
    </source>
</evidence>
<evidence type="ECO:0000256" key="10">
    <source>
        <dbReference type="ARBA" id="ARBA00023063"/>
    </source>
</evidence>
<evidence type="ECO:0000256" key="11">
    <source>
        <dbReference type="SAM" id="MobiDB-lite"/>
    </source>
</evidence>
<dbReference type="Gene3D" id="1.10.10.1100">
    <property type="entry name" value="BFD-like [2Fe-2S]-binding domain"/>
    <property type="match status" value="1"/>
</dbReference>
<evidence type="ECO:0000259" key="12">
    <source>
        <dbReference type="PROSITE" id="PS51669"/>
    </source>
</evidence>
<dbReference type="InterPro" id="IPR041957">
    <property type="entry name" value="CT_Nitrate-R-NapA-like"/>
</dbReference>
<protein>
    <submittedName>
        <fullName evidence="13">Nitrate reductase</fullName>
    </submittedName>
</protein>
<dbReference type="CDD" id="cd02791">
    <property type="entry name" value="MopB_CT_Nitrate-R-NapA-like"/>
    <property type="match status" value="1"/>
</dbReference>
<dbReference type="GO" id="GO:0046872">
    <property type="term" value="F:metal ion binding"/>
    <property type="evidence" value="ECO:0007669"/>
    <property type="project" value="UniProtKB-KW"/>
</dbReference>
<dbReference type="InterPro" id="IPR007419">
    <property type="entry name" value="BFD-like_2Fe2S-bd_dom"/>
</dbReference>
<name>A0A431VFH9_9PROT</name>
<keyword evidence="7" id="KW-0560">Oxidoreductase</keyword>
<evidence type="ECO:0000313" key="14">
    <source>
        <dbReference type="Proteomes" id="UP000277007"/>
    </source>
</evidence>
<comment type="cofactor">
    <cofactor evidence="1">
        <name>Mo-bis(molybdopterin guanine dinucleotide)</name>
        <dbReference type="ChEBI" id="CHEBI:60539"/>
    </cofactor>
</comment>
<dbReference type="Pfam" id="PF04324">
    <property type="entry name" value="Fer2_BFD"/>
    <property type="match status" value="1"/>
</dbReference>
<evidence type="ECO:0000313" key="13">
    <source>
        <dbReference type="EMBL" id="RTR18319.1"/>
    </source>
</evidence>
<dbReference type="GO" id="GO:0043546">
    <property type="term" value="F:molybdopterin cofactor binding"/>
    <property type="evidence" value="ECO:0007669"/>
    <property type="project" value="InterPro"/>
</dbReference>
<keyword evidence="14" id="KW-1185">Reference proteome</keyword>
<organism evidence="13 14">
    <name type="scientific">Azospirillum griseum</name>
    <dbReference type="NCBI Taxonomy" id="2496639"/>
    <lineage>
        <taxon>Bacteria</taxon>
        <taxon>Pseudomonadati</taxon>
        <taxon>Pseudomonadota</taxon>
        <taxon>Alphaproteobacteria</taxon>
        <taxon>Rhodospirillales</taxon>
        <taxon>Azospirillaceae</taxon>
        <taxon>Azospirillum</taxon>
    </lineage>
</organism>
<dbReference type="InterPro" id="IPR006656">
    <property type="entry name" value="Mopterin_OxRdtase"/>
</dbReference>
<dbReference type="GO" id="GO:0016020">
    <property type="term" value="C:membrane"/>
    <property type="evidence" value="ECO:0007669"/>
    <property type="project" value="TreeGrafter"/>
</dbReference>
<reference evidence="13 14" key="1">
    <citation type="submission" date="2018-12" db="EMBL/GenBank/DDBJ databases">
        <authorList>
            <person name="Yang Y."/>
        </authorList>
    </citation>
    <scope>NUCLEOTIDE SEQUENCE [LARGE SCALE GENOMIC DNA]</scope>
    <source>
        <strain evidence="13 14">L-25-5w-1</strain>
    </source>
</reference>
<dbReference type="OrthoDB" id="9803192at2"/>
<evidence type="ECO:0000256" key="7">
    <source>
        <dbReference type="ARBA" id="ARBA00023002"/>
    </source>
</evidence>
<comment type="similarity">
    <text evidence="3">Belongs to the prokaryotic molybdopterin-containing oxidoreductase family. NasA/NapA/NarB subfamily.</text>
</comment>
<dbReference type="GO" id="GO:1990204">
    <property type="term" value="C:oxidoreductase complex"/>
    <property type="evidence" value="ECO:0007669"/>
    <property type="project" value="UniProtKB-ARBA"/>
</dbReference>
<dbReference type="Pfam" id="PF04879">
    <property type="entry name" value="Molybdop_Fe4S4"/>
    <property type="match status" value="1"/>
</dbReference>
<dbReference type="InterPro" id="IPR050123">
    <property type="entry name" value="Prok_molybdopt-oxidoreductase"/>
</dbReference>
<dbReference type="PROSITE" id="PS51669">
    <property type="entry name" value="4FE4S_MOW_BIS_MGD"/>
    <property type="match status" value="1"/>
</dbReference>
<evidence type="ECO:0000256" key="4">
    <source>
        <dbReference type="ARBA" id="ARBA00022485"/>
    </source>
</evidence>
<proteinExistence type="inferred from homology"/>
<keyword evidence="10" id="KW-0534">Nitrate assimilation</keyword>
<dbReference type="SMART" id="SM00926">
    <property type="entry name" value="Molybdop_Fe4S4"/>
    <property type="match status" value="1"/>
</dbReference>
<dbReference type="Gene3D" id="3.40.50.740">
    <property type="match status" value="1"/>
</dbReference>
<dbReference type="EMBL" id="RXMA01000015">
    <property type="protein sequence ID" value="RTR18319.1"/>
    <property type="molecule type" value="Genomic_DNA"/>
</dbReference>
<dbReference type="InterPro" id="IPR006657">
    <property type="entry name" value="MoPterin_dinucl-bd_dom"/>
</dbReference>
<dbReference type="GO" id="GO:0045333">
    <property type="term" value="P:cellular respiration"/>
    <property type="evidence" value="ECO:0007669"/>
    <property type="project" value="UniProtKB-ARBA"/>
</dbReference>
<dbReference type="Proteomes" id="UP000277007">
    <property type="component" value="Unassembled WGS sequence"/>
</dbReference>
<comment type="caution">
    <text evidence="13">The sequence shown here is derived from an EMBL/GenBank/DDBJ whole genome shotgun (WGS) entry which is preliminary data.</text>
</comment>
<keyword evidence="4" id="KW-0004">4Fe-4S</keyword>
<keyword evidence="5" id="KW-0500">Molybdenum</keyword>
<dbReference type="Gene3D" id="2.40.40.20">
    <property type="match status" value="1"/>
</dbReference>
<evidence type="ECO:0000256" key="9">
    <source>
        <dbReference type="ARBA" id="ARBA00023014"/>
    </source>
</evidence>
<dbReference type="PANTHER" id="PTHR43105:SF9">
    <property type="entry name" value="NADPH-FE(3+) OXIDOREDUCTASE SUBUNIT ALPHA"/>
    <property type="match status" value="1"/>
</dbReference>
<dbReference type="InterPro" id="IPR027467">
    <property type="entry name" value="MopterinOxRdtase_cofactor_BS"/>
</dbReference>
<keyword evidence="6" id="KW-0479">Metal-binding</keyword>
<dbReference type="SUPFAM" id="SSF50692">
    <property type="entry name" value="ADC-like"/>
    <property type="match status" value="1"/>
</dbReference>
<comment type="cofactor">
    <cofactor evidence="2">
        <name>[4Fe-4S] cluster</name>
        <dbReference type="ChEBI" id="CHEBI:49883"/>
    </cofactor>
</comment>
<dbReference type="InterPro" id="IPR006963">
    <property type="entry name" value="Mopterin_OxRdtase_4Fe-4S_dom"/>
</dbReference>
<gene>
    <name evidence="13" type="ORF">EJ903_15785</name>
</gene>
<dbReference type="Pfam" id="PF01568">
    <property type="entry name" value="Molydop_binding"/>
    <property type="match status" value="1"/>
</dbReference>
<dbReference type="GO" id="GO:0016491">
    <property type="term" value="F:oxidoreductase activity"/>
    <property type="evidence" value="ECO:0007669"/>
    <property type="project" value="UniProtKB-KW"/>
</dbReference>
<dbReference type="CDD" id="cd02754">
    <property type="entry name" value="MopB_Nitrate-R-NapA-like"/>
    <property type="match status" value="1"/>
</dbReference>
<dbReference type="RefSeq" id="WP_126617140.1">
    <property type="nucleotide sequence ID" value="NZ_JBHUCY010000021.1"/>
</dbReference>
<sequence>MFDGPEGDGPGGGGSAPGASRDTRTTCPYCGVGCGVIATVTTDPATGQDRVSVRGDADHPANRGRLCSKGSALADTLVRDVDGGGRLLHPEIDGHRVTWERALAEVATRFADTIAQHGPDSVAFYVSGQLLTEDYYVANKLMKGFIGASNIDTNSRLCMASSVVGHKRGLGADAVPGSYADFETADLVVLVGSNLAWCHPVLNQRLRAAKAARGTRIIVVDPRRTDSVDGADAHLALAAGTDSVLFNGLLVHLHARGATDAVFVGRHTDGEEEALAAARADAPDLATVARRCKLSEAEVAAFYADFETTEKVVTVYSQGVNQSSQGTDTVNSILNVHFLTGRIGRPGMGPFSVTGQPNAMGGREVGGLANQLAAHMGFSAEDTNRLARFWNAPRVAAQPGLKAVDLFRAIERGRVKAVWIMATNPAVSMPDAGRVRRALALCPTVVVSDCIRDTDTGRFAHIRLPAAGWSEKDGTVTNSDRNISRQRAFCAPEGEARPDWWIITQVARRMGFADAFGFASPADVFREHAALSAFENDGRRAFDIGALAAVSDADFDTLAPFPWPWRAGGQPQERLFTDHRFFHEDRRARFIPVTTRPLPRSLPDGALLLNTGRLRDQWHTMTRTGLSARLSAHAPEPCLDLHPIDAAARGVADGGLARIVSTAGEALARVRVTDAQVPGTAFLPMHWTDAFTGSCVIGRLIDDDAVDALSGQPDLKRMPVTVLPYEPDWTAFWLSRQPVTPTHDGYWARRAVPGGHLIELAGRGPVPDLAPAGWDAASGTAINFSDAARGNRRTAWLRGDRLDACLFVAADGRLPGRAWLVGLLEGDGLADADRAALLAGRAPGARADEGRIVCSCFSVGINRLIAAIGDQSLTSAEAVGAALKAGTNCGSCVPEIKEVLRHAVQREMA</sequence>
<dbReference type="PANTHER" id="PTHR43105">
    <property type="entry name" value="RESPIRATORY NITRATE REDUCTASE"/>
    <property type="match status" value="1"/>
</dbReference>